<dbReference type="UniPathway" id="UPA00077">
    <property type="reaction ID" value="UER00158"/>
</dbReference>
<dbReference type="GO" id="GO:0046655">
    <property type="term" value="P:folic acid metabolic process"/>
    <property type="evidence" value="ECO:0007669"/>
    <property type="project" value="TreeGrafter"/>
</dbReference>
<dbReference type="Gene3D" id="3.40.430.10">
    <property type="entry name" value="Dihydrofolate Reductase, subunit A"/>
    <property type="match status" value="1"/>
</dbReference>
<proteinExistence type="inferred from homology"/>
<comment type="pathway">
    <text evidence="1 7">Cofactor biosynthesis; tetrahydrofolate biosynthesis; 5,6,7,8-tetrahydrofolate from 7,8-dihydrofolate: step 1/1.</text>
</comment>
<reference evidence="9 10" key="1">
    <citation type="journal article" date="2016" name="Nat. Commun.">
        <title>Thousands of microbial genomes shed light on interconnected biogeochemical processes in an aquifer system.</title>
        <authorList>
            <person name="Anantharaman K."/>
            <person name="Brown C.T."/>
            <person name="Hug L.A."/>
            <person name="Sharon I."/>
            <person name="Castelle C.J."/>
            <person name="Probst A.J."/>
            <person name="Thomas B.C."/>
            <person name="Singh A."/>
            <person name="Wilkins M.J."/>
            <person name="Karaoz U."/>
            <person name="Brodie E.L."/>
            <person name="Williams K.H."/>
            <person name="Hubbard S.S."/>
            <person name="Banfield J.F."/>
        </authorList>
    </citation>
    <scope>NUCLEOTIDE SEQUENCE [LARGE SCALE GENOMIC DNA]</scope>
</reference>
<organism evidence="9 10">
    <name type="scientific">Candidatus Gottesmanbacteria bacterium RBG_13_45_10</name>
    <dbReference type="NCBI Taxonomy" id="1798370"/>
    <lineage>
        <taxon>Bacteria</taxon>
        <taxon>Candidatus Gottesmaniibacteriota</taxon>
    </lineage>
</organism>
<dbReference type="AlphaFoldDB" id="A0A1F5ZFE9"/>
<dbReference type="GO" id="GO:0046452">
    <property type="term" value="P:dihydrofolate metabolic process"/>
    <property type="evidence" value="ECO:0007669"/>
    <property type="project" value="TreeGrafter"/>
</dbReference>
<keyword evidence="5 7" id="KW-0521">NADP</keyword>
<dbReference type="PROSITE" id="PS51330">
    <property type="entry name" value="DHFR_2"/>
    <property type="match status" value="1"/>
</dbReference>
<dbReference type="SUPFAM" id="SSF53597">
    <property type="entry name" value="Dihydrofolate reductase-like"/>
    <property type="match status" value="1"/>
</dbReference>
<evidence type="ECO:0000256" key="5">
    <source>
        <dbReference type="ARBA" id="ARBA00022857"/>
    </source>
</evidence>
<sequence>MLSLIAVIGKNRELGKNNKLLWHLPQDLKRFRTLTNGHPVIMGRKTFESLPGVLPNRTNIVITSQYTIPGIQEVSIPGIEHVNVVSSLVQAIDVAKKSPGSEEIFVIGGGSIYAQAIDRADRLYLTVVDATAPADTFFPDYSRFSKEISSEPHEEGGFRFTYRTLAP</sequence>
<evidence type="ECO:0000256" key="2">
    <source>
        <dbReference type="ARBA" id="ARBA00009539"/>
    </source>
</evidence>
<dbReference type="InterPro" id="IPR012259">
    <property type="entry name" value="DHFR"/>
</dbReference>
<dbReference type="EC" id="1.5.1.3" evidence="3 7"/>
<evidence type="ECO:0000259" key="8">
    <source>
        <dbReference type="PROSITE" id="PS51330"/>
    </source>
</evidence>
<comment type="catalytic activity">
    <reaction evidence="7">
        <text>(6S)-5,6,7,8-tetrahydrofolate + NADP(+) = 7,8-dihydrofolate + NADPH + H(+)</text>
        <dbReference type="Rhea" id="RHEA:15009"/>
        <dbReference type="ChEBI" id="CHEBI:15378"/>
        <dbReference type="ChEBI" id="CHEBI:57451"/>
        <dbReference type="ChEBI" id="CHEBI:57453"/>
        <dbReference type="ChEBI" id="CHEBI:57783"/>
        <dbReference type="ChEBI" id="CHEBI:58349"/>
        <dbReference type="EC" id="1.5.1.3"/>
    </reaction>
</comment>
<dbReference type="GO" id="GO:0050661">
    <property type="term" value="F:NADP binding"/>
    <property type="evidence" value="ECO:0007669"/>
    <property type="project" value="InterPro"/>
</dbReference>
<evidence type="ECO:0000256" key="3">
    <source>
        <dbReference type="ARBA" id="ARBA00012856"/>
    </source>
</evidence>
<dbReference type="CDD" id="cd00209">
    <property type="entry name" value="DHFR"/>
    <property type="match status" value="1"/>
</dbReference>
<keyword evidence="4 7" id="KW-0554">One-carbon metabolism</keyword>
<evidence type="ECO:0000313" key="9">
    <source>
        <dbReference type="EMBL" id="OGG11219.1"/>
    </source>
</evidence>
<feature type="domain" description="DHFR" evidence="8">
    <location>
        <begin position="1"/>
        <end position="167"/>
    </location>
</feature>
<evidence type="ECO:0000256" key="4">
    <source>
        <dbReference type="ARBA" id="ARBA00022563"/>
    </source>
</evidence>
<dbReference type="STRING" id="1798370.A2Z00_00835"/>
<dbReference type="InterPro" id="IPR001796">
    <property type="entry name" value="DHFR_dom"/>
</dbReference>
<keyword evidence="6 7" id="KW-0560">Oxidoreductase</keyword>
<dbReference type="GO" id="GO:0006730">
    <property type="term" value="P:one-carbon metabolic process"/>
    <property type="evidence" value="ECO:0007669"/>
    <property type="project" value="UniProtKB-KW"/>
</dbReference>
<protein>
    <recommendedName>
        <fullName evidence="3 7">Dihydrofolate reductase</fullName>
        <ecNumber evidence="3 7">1.5.1.3</ecNumber>
    </recommendedName>
</protein>
<evidence type="ECO:0000256" key="6">
    <source>
        <dbReference type="ARBA" id="ARBA00023002"/>
    </source>
</evidence>
<dbReference type="PANTHER" id="PTHR48069">
    <property type="entry name" value="DIHYDROFOLATE REDUCTASE"/>
    <property type="match status" value="1"/>
</dbReference>
<dbReference type="InterPro" id="IPR024072">
    <property type="entry name" value="DHFR-like_dom_sf"/>
</dbReference>
<dbReference type="PANTHER" id="PTHR48069:SF3">
    <property type="entry name" value="DIHYDROFOLATE REDUCTASE"/>
    <property type="match status" value="1"/>
</dbReference>
<evidence type="ECO:0000313" key="10">
    <source>
        <dbReference type="Proteomes" id="UP000177268"/>
    </source>
</evidence>
<evidence type="ECO:0000256" key="7">
    <source>
        <dbReference type="PIRNR" id="PIRNR000194"/>
    </source>
</evidence>
<dbReference type="GO" id="GO:0046654">
    <property type="term" value="P:tetrahydrofolate biosynthetic process"/>
    <property type="evidence" value="ECO:0007669"/>
    <property type="project" value="UniProtKB-UniPathway"/>
</dbReference>
<dbReference type="Proteomes" id="UP000177268">
    <property type="component" value="Unassembled WGS sequence"/>
</dbReference>
<comment type="similarity">
    <text evidence="2 7">Belongs to the dihydrofolate reductase family.</text>
</comment>
<evidence type="ECO:0000256" key="1">
    <source>
        <dbReference type="ARBA" id="ARBA00004903"/>
    </source>
</evidence>
<comment type="caution">
    <text evidence="9">The sequence shown here is derived from an EMBL/GenBank/DDBJ whole genome shotgun (WGS) entry which is preliminary data.</text>
</comment>
<gene>
    <name evidence="9" type="ORF">A2Z00_00835</name>
</gene>
<name>A0A1F5ZFE9_9BACT</name>
<comment type="function">
    <text evidence="7">Key enzyme in folate metabolism. Catalyzes an essential reaction for de novo glycine and purine synthesis, and for DNA precursor synthesis.</text>
</comment>
<dbReference type="PIRSF" id="PIRSF000194">
    <property type="entry name" value="DHFR"/>
    <property type="match status" value="1"/>
</dbReference>
<dbReference type="EMBL" id="MFIZ01000035">
    <property type="protein sequence ID" value="OGG11219.1"/>
    <property type="molecule type" value="Genomic_DNA"/>
</dbReference>
<dbReference type="Pfam" id="PF00186">
    <property type="entry name" value="DHFR_1"/>
    <property type="match status" value="1"/>
</dbReference>
<dbReference type="GO" id="GO:0004146">
    <property type="term" value="F:dihydrofolate reductase activity"/>
    <property type="evidence" value="ECO:0007669"/>
    <property type="project" value="UniProtKB-EC"/>
</dbReference>
<accession>A0A1F5ZFE9</accession>
<dbReference type="PRINTS" id="PR00070">
    <property type="entry name" value="DHFR"/>
</dbReference>